<dbReference type="InterPro" id="IPR015919">
    <property type="entry name" value="Cadherin-like_sf"/>
</dbReference>
<dbReference type="PANTHER" id="PTHR24026">
    <property type="entry name" value="FAT ATYPICAL CADHERIN-RELATED"/>
    <property type="match status" value="1"/>
</dbReference>
<dbReference type="EMBL" id="CP036261">
    <property type="protein sequence ID" value="QDS87625.1"/>
    <property type="molecule type" value="Genomic_DNA"/>
</dbReference>
<protein>
    <submittedName>
        <fullName evidence="5">Cadherin domain protein</fullName>
    </submittedName>
</protein>
<feature type="compositionally biased region" description="Polar residues" evidence="3">
    <location>
        <begin position="2003"/>
        <end position="2012"/>
    </location>
</feature>
<dbReference type="PANTHER" id="PTHR24026:SF126">
    <property type="entry name" value="PROTOCADHERIN FAT 4"/>
    <property type="match status" value="1"/>
</dbReference>
<feature type="compositionally biased region" description="Polar residues" evidence="3">
    <location>
        <begin position="38"/>
        <end position="47"/>
    </location>
</feature>
<dbReference type="GO" id="GO:0005509">
    <property type="term" value="F:calcium ion binding"/>
    <property type="evidence" value="ECO:0007669"/>
    <property type="project" value="InterPro"/>
</dbReference>
<dbReference type="Pfam" id="PF16184">
    <property type="entry name" value="Cadherin_3"/>
    <property type="match status" value="2"/>
</dbReference>
<dbReference type="GO" id="GO:0007156">
    <property type="term" value="P:homophilic cell adhesion via plasma membrane adhesion molecules"/>
    <property type="evidence" value="ECO:0007669"/>
    <property type="project" value="InterPro"/>
</dbReference>
<dbReference type="SMART" id="SM00112">
    <property type="entry name" value="CA"/>
    <property type="match status" value="4"/>
</dbReference>
<dbReference type="InterPro" id="IPR029062">
    <property type="entry name" value="Class_I_gatase-like"/>
</dbReference>
<feature type="domain" description="Cadherin" evidence="4">
    <location>
        <begin position="1890"/>
        <end position="1992"/>
    </location>
</feature>
<proteinExistence type="predicted"/>
<name>A0A517LYB9_9BACT</name>
<feature type="domain" description="Cadherin" evidence="4">
    <location>
        <begin position="553"/>
        <end position="663"/>
    </location>
</feature>
<dbReference type="InterPro" id="IPR002126">
    <property type="entry name" value="Cadherin-like_dom"/>
</dbReference>
<evidence type="ECO:0000256" key="2">
    <source>
        <dbReference type="ARBA" id="ARBA00022989"/>
    </source>
</evidence>
<evidence type="ECO:0000259" key="4">
    <source>
        <dbReference type="PROSITE" id="PS50268"/>
    </source>
</evidence>
<keyword evidence="1" id="KW-0812">Transmembrane</keyword>
<dbReference type="Proteomes" id="UP000319557">
    <property type="component" value="Chromosome"/>
</dbReference>
<dbReference type="Pfam" id="PF00028">
    <property type="entry name" value="Cadherin"/>
    <property type="match status" value="2"/>
</dbReference>
<sequence length="2213" mass="230176">MRLEDRILYSAVPMVDHAEVQAEGASDAGEPADLVASPTDSTASAEGNDSPDDVIAFDVEMLASAADDPAVRNEIVFIDAAVDDLDALLEDLFSSGDHERDIEVVLLEAGDDGIDRISEHLERRSGLDAVHIISHGDGQGIQLGAARLDSRSAEAYAGQIASWAGALDVDADLMIYGCDLASSSAGQDLLASIAALCDCDVAASEDITGNSELGGDWDLEYRVGAIEAEVAISATAQVQWQHTLDFSSPSGGSIWLSTKDDANGSGFGGNLFVDESDVLELVDPGVRFGDDSGGSVDNRMNLNAFSSLKATLNAMHVVGSDQTVGGTFHDGIDLKAGDLLFSTETSVTLTSLNSVHVNEHDLVLFSPTAPGDYSSGTFTILLDDLPSGPLQGITLVEHETLIGDYTVSAGDFLFISSLADKQIRLYETEDVGANTSGTVRVLLDVSDTNVAIDSAVYGIELIETDTQVGGFSLTAGQILLTTDGDGEVGQNALWTTRQDIFAMDVSQTTLVAGADSGVATTALFFDGSDMFLDSTSESLDAIALYSSSSAPTNITLTSTAVDENTDTSVGYTMATLTSSDPDPGDTASFSIVGGADQAKFTIDGSDRLVLTDGILDFENQSTYMVTVRATDSDGLYSEKLLTIDVNDINEAPMVTAIASDPNFVENGSAVVLFGSTDINPIDTGDQITSLQFSVDGLQNGEHEILHVDGDTIVLIDEFTATTLANRYDVAVNVVGGTARVSVSKTGSFTTTSGEELVDSLRYENKSESPRGASREIALIYIQDDGGTADGGDDDRVVEIVSTVTLTAVNDEQALTTNAVASVAEGSTGNVLNNMLLETTDVDHSAAVLIYTIVTDAEHGALRRSGVVLATGDTFSQADIDAGWIHYDHDGSETTTDHFTFTVDDGIGTNTAASFHWTIAPVNDNSVSAIVDSDASAASVYEAADVGTAVGITALANDADVGDEIMYRLDDDAEGRFAIDPVTGKVTVADGSRLNFEASRSHDIEIRATSTDGSFQTQTFRIAVENVNEAPQITGLDGGVVSAFNNGTTTRLDALGNASLFDPESPADYSDAVLSVQGIGFTADDLLVFDTAGAVTLSVGIADGSTVSVDGTLMATLSATSNAGLTLTFDGNATADEIETILQSVSFQSSSDTLGDRRIELTFNDGDGAANGGDPVSSTIAVTVSVALAPPGDRLVTTAEDVAYIFAAADFDHTPFAADSEATIEITRLPAEGMLTLSGRSVVLGEQITQADLAAGRLEFVPEPDGNGELYASFEYNVYSSKTSMKLLAGEPNSFTLNGGSLGPTDAILANPGNFGPTEIWEASVSVVPASATIDAAYLAQGDVLFNGFVPDANWTADEMAALETWIQAGGIFIVNSDTDAYDRVSFHFGLAIAGSGNSVWHVDDSTHPIMDGPFGAVGNAGTPFQATGAIGYFDRDSLAIGDQVLATDSVTGEPTLVVRQHGEGWILFSADEGIFRAGMTGDGTIATANDILVANIFAWAADQLTETSSYQTNIEVEAVNDAPLNLGGLPGALLGWEDRSIDVDLSAMQLTDIDSATSELTLTLSTQSAGTLSALSGWGVTVAGGDGTSVSLIGTADALNAFLADRTRVQFTATNDAVGIEADAIHVELSDGGGVSATVDLGIVKIDVVAVNDPPQLVTNLGAMVTEGAIGNSITQTMLAGSDVDNADAGLVYTLTEATQHGTLTLLGFGDLRVSDTFTQADIDAGRILYSHDGSETLEDAFRFLLSDDGADGVLPTLGRFVFTILPSNDHTTTAIVDRDASADVVLENAAIGSRIGVRAFAADGDLLDTIFYRLDDNDGGRFMIDALSGVVRVAGPIDRENDGPSRSITIRATSSDGSYQTLAVAIAIADVNEFDVGPITDVDAATDRVEENAEAGTLVGFTATAFDRDATDNAVQFTLSDDAGGRFEIDATTGEIRVADGAVLDFESNVRHNVVVVASGSDGSTSTRTIAIALEDVDEPVGNLETSTPKSTDEPSAGTPVATGSGTTNPVLPTGSETDDDSDDENDKILAPPPVVDENDEREGASVRRGTGAETLVLSIDETDDGLESGPTFQANVIPADRSMVSNTPQPMQLLHSAMLDPLGNFETFDFNATSLTGSLDRFAEGLADEDASLQLVAGTASCLFAGASVGVALWAINSTALVGFMSAAVPAWARFDPIYIVRDGVASKDDDDLSIAGIITQSSHANCEAKK</sequence>
<dbReference type="GO" id="GO:0005886">
    <property type="term" value="C:plasma membrane"/>
    <property type="evidence" value="ECO:0007669"/>
    <property type="project" value="UniProtKB-SubCell"/>
</dbReference>
<keyword evidence="6" id="KW-1185">Reference proteome</keyword>
<feature type="region of interest" description="Disordered" evidence="3">
    <location>
        <begin position="22"/>
        <end position="51"/>
    </location>
</feature>
<feature type="domain" description="Cadherin" evidence="4">
    <location>
        <begin position="931"/>
        <end position="1032"/>
    </location>
</feature>
<feature type="domain" description="Cadherin" evidence="4">
    <location>
        <begin position="1786"/>
        <end position="1881"/>
    </location>
</feature>
<dbReference type="CDD" id="cd11304">
    <property type="entry name" value="Cadherin_repeat"/>
    <property type="match status" value="3"/>
</dbReference>
<keyword evidence="2" id="KW-0472">Membrane</keyword>
<accession>A0A517LYB9</accession>
<evidence type="ECO:0000256" key="1">
    <source>
        <dbReference type="ARBA" id="ARBA00022692"/>
    </source>
</evidence>
<keyword evidence="2" id="KW-1133">Transmembrane helix</keyword>
<feature type="compositionally biased region" description="Acidic residues" evidence="3">
    <location>
        <begin position="2018"/>
        <end position="2027"/>
    </location>
</feature>
<dbReference type="KEGG" id="ruv:EC9_18040"/>
<evidence type="ECO:0000256" key="3">
    <source>
        <dbReference type="SAM" id="MobiDB-lite"/>
    </source>
</evidence>
<dbReference type="Pfam" id="PF14252">
    <property type="entry name" value="DUF4347"/>
    <property type="match status" value="1"/>
</dbReference>
<feature type="region of interest" description="Disordered" evidence="3">
    <location>
        <begin position="1977"/>
        <end position="2052"/>
    </location>
</feature>
<dbReference type="SUPFAM" id="SSF49313">
    <property type="entry name" value="Cadherin-like"/>
    <property type="match status" value="4"/>
</dbReference>
<dbReference type="Gene3D" id="2.60.40.60">
    <property type="entry name" value="Cadherins"/>
    <property type="match status" value="4"/>
</dbReference>
<dbReference type="InterPro" id="IPR039005">
    <property type="entry name" value="CSPG_rpt"/>
</dbReference>
<dbReference type="PROSITE" id="PS51854">
    <property type="entry name" value="CSPG"/>
    <property type="match status" value="2"/>
</dbReference>
<gene>
    <name evidence="5" type="ORF">EC9_18040</name>
</gene>
<organism evidence="5 6">
    <name type="scientific">Rosistilla ulvae</name>
    <dbReference type="NCBI Taxonomy" id="1930277"/>
    <lineage>
        <taxon>Bacteria</taxon>
        <taxon>Pseudomonadati</taxon>
        <taxon>Planctomycetota</taxon>
        <taxon>Planctomycetia</taxon>
        <taxon>Pirellulales</taxon>
        <taxon>Pirellulaceae</taxon>
        <taxon>Rosistilla</taxon>
    </lineage>
</organism>
<evidence type="ECO:0000313" key="6">
    <source>
        <dbReference type="Proteomes" id="UP000319557"/>
    </source>
</evidence>
<dbReference type="SUPFAM" id="SSF52317">
    <property type="entry name" value="Class I glutamine amidotransferase-like"/>
    <property type="match status" value="1"/>
</dbReference>
<reference evidence="5 6" key="1">
    <citation type="submission" date="2019-02" db="EMBL/GenBank/DDBJ databases">
        <title>Deep-cultivation of Planctomycetes and their phenomic and genomic characterization uncovers novel biology.</title>
        <authorList>
            <person name="Wiegand S."/>
            <person name="Jogler M."/>
            <person name="Boedeker C."/>
            <person name="Pinto D."/>
            <person name="Vollmers J."/>
            <person name="Rivas-Marin E."/>
            <person name="Kohn T."/>
            <person name="Peeters S.H."/>
            <person name="Heuer A."/>
            <person name="Rast P."/>
            <person name="Oberbeckmann S."/>
            <person name="Bunk B."/>
            <person name="Jeske O."/>
            <person name="Meyerdierks A."/>
            <person name="Storesund J.E."/>
            <person name="Kallscheuer N."/>
            <person name="Luecker S."/>
            <person name="Lage O.M."/>
            <person name="Pohl T."/>
            <person name="Merkel B.J."/>
            <person name="Hornburger P."/>
            <person name="Mueller R.-W."/>
            <person name="Bruemmer F."/>
            <person name="Labrenz M."/>
            <person name="Spormann A.M."/>
            <person name="Op den Camp H."/>
            <person name="Overmann J."/>
            <person name="Amann R."/>
            <person name="Jetten M.S.M."/>
            <person name="Mascher T."/>
            <person name="Medema M.H."/>
            <person name="Devos D.P."/>
            <person name="Kaster A.-K."/>
            <person name="Ovreas L."/>
            <person name="Rohde M."/>
            <person name="Galperin M.Y."/>
            <person name="Jogler C."/>
        </authorList>
    </citation>
    <scope>NUCLEOTIDE SEQUENCE [LARGE SCALE GENOMIC DNA]</scope>
    <source>
        <strain evidence="5 6">EC9</strain>
    </source>
</reference>
<dbReference type="PROSITE" id="PS50268">
    <property type="entry name" value="CADHERIN_2"/>
    <property type="match status" value="4"/>
</dbReference>
<evidence type="ECO:0000313" key="5">
    <source>
        <dbReference type="EMBL" id="QDS87625.1"/>
    </source>
</evidence>
<dbReference type="InterPro" id="IPR025592">
    <property type="entry name" value="DUF4347"/>
</dbReference>